<evidence type="ECO:0000256" key="4">
    <source>
        <dbReference type="ARBA" id="ARBA00022679"/>
    </source>
</evidence>
<dbReference type="GO" id="GO:0004721">
    <property type="term" value="F:phosphoprotein phosphatase activity"/>
    <property type="evidence" value="ECO:0007669"/>
    <property type="project" value="TreeGrafter"/>
</dbReference>
<dbReference type="InterPro" id="IPR036890">
    <property type="entry name" value="HATPase_C_sf"/>
</dbReference>
<dbReference type="GO" id="GO:0005886">
    <property type="term" value="C:plasma membrane"/>
    <property type="evidence" value="ECO:0007669"/>
    <property type="project" value="TreeGrafter"/>
</dbReference>
<dbReference type="Gene3D" id="3.30.450.20">
    <property type="entry name" value="PAS domain"/>
    <property type="match status" value="1"/>
</dbReference>
<dbReference type="GO" id="GO:0016036">
    <property type="term" value="P:cellular response to phosphate starvation"/>
    <property type="evidence" value="ECO:0007669"/>
    <property type="project" value="TreeGrafter"/>
</dbReference>
<protein>
    <recommendedName>
        <fullName evidence="2">histidine kinase</fullName>
        <ecNumber evidence="2">2.7.13.3</ecNumber>
    </recommendedName>
</protein>
<comment type="caution">
    <text evidence="11">The sequence shown here is derived from an EMBL/GenBank/DDBJ whole genome shotgun (WGS) entry which is preliminary data.</text>
</comment>
<dbReference type="InterPro" id="IPR007890">
    <property type="entry name" value="CHASE2"/>
</dbReference>
<feature type="transmembrane region" description="Helical" evidence="8">
    <location>
        <begin position="334"/>
        <end position="353"/>
    </location>
</feature>
<reference evidence="11 12" key="1">
    <citation type="submission" date="2019-06" db="EMBL/GenBank/DDBJ databases">
        <title>Erythrobacter insulae sp. nov., isolated from a tidal flat.</title>
        <authorList>
            <person name="Yoon J.-H."/>
        </authorList>
    </citation>
    <scope>NUCLEOTIDE SEQUENCE [LARGE SCALE GENOMIC DNA]</scope>
    <source>
        <strain evidence="11 12">JBTF-M21</strain>
    </source>
</reference>
<dbReference type="PROSITE" id="PS50109">
    <property type="entry name" value="HIS_KIN"/>
    <property type="match status" value="1"/>
</dbReference>
<keyword evidence="12" id="KW-1185">Reference proteome</keyword>
<keyword evidence="4" id="KW-0808">Transferase</keyword>
<dbReference type="CDD" id="cd00082">
    <property type="entry name" value="HisKA"/>
    <property type="match status" value="1"/>
</dbReference>
<evidence type="ECO:0000256" key="7">
    <source>
        <dbReference type="ARBA" id="ARBA00023136"/>
    </source>
</evidence>
<dbReference type="Pfam" id="PF13188">
    <property type="entry name" value="PAS_8"/>
    <property type="match status" value="1"/>
</dbReference>
<dbReference type="GO" id="GO:0000155">
    <property type="term" value="F:phosphorelay sensor kinase activity"/>
    <property type="evidence" value="ECO:0007669"/>
    <property type="project" value="InterPro"/>
</dbReference>
<dbReference type="RefSeq" id="WP_142788214.1">
    <property type="nucleotide sequence ID" value="NZ_VHJK01000001.1"/>
</dbReference>
<name>A0A547PCS3_9SPHN</name>
<accession>A0A547PCS3</accession>
<evidence type="ECO:0000256" key="3">
    <source>
        <dbReference type="ARBA" id="ARBA00022553"/>
    </source>
</evidence>
<dbReference type="InterPro" id="IPR005467">
    <property type="entry name" value="His_kinase_dom"/>
</dbReference>
<feature type="transmembrane region" description="Helical" evidence="8">
    <location>
        <begin position="285"/>
        <end position="302"/>
    </location>
</feature>
<keyword evidence="6" id="KW-0902">Two-component regulatory system</keyword>
<evidence type="ECO:0000313" key="11">
    <source>
        <dbReference type="EMBL" id="TRD11941.1"/>
    </source>
</evidence>
<keyword evidence="5" id="KW-0418">Kinase</keyword>
<gene>
    <name evidence="11" type="ORF">FGU71_08790</name>
</gene>
<dbReference type="PANTHER" id="PTHR45453:SF1">
    <property type="entry name" value="PHOSPHATE REGULON SENSOR PROTEIN PHOR"/>
    <property type="match status" value="1"/>
</dbReference>
<keyword evidence="8" id="KW-0812">Transmembrane</keyword>
<evidence type="ECO:0000259" key="10">
    <source>
        <dbReference type="PROSITE" id="PS50112"/>
    </source>
</evidence>
<dbReference type="SUPFAM" id="SSF55874">
    <property type="entry name" value="ATPase domain of HSP90 chaperone/DNA topoisomerase II/histidine kinase"/>
    <property type="match status" value="1"/>
</dbReference>
<evidence type="ECO:0000256" key="8">
    <source>
        <dbReference type="SAM" id="Phobius"/>
    </source>
</evidence>
<evidence type="ECO:0000256" key="5">
    <source>
        <dbReference type="ARBA" id="ARBA00022777"/>
    </source>
</evidence>
<dbReference type="InterPro" id="IPR050351">
    <property type="entry name" value="BphY/WalK/GraS-like"/>
</dbReference>
<dbReference type="InterPro" id="IPR000014">
    <property type="entry name" value="PAS"/>
</dbReference>
<evidence type="ECO:0000259" key="9">
    <source>
        <dbReference type="PROSITE" id="PS50109"/>
    </source>
</evidence>
<dbReference type="InterPro" id="IPR017181">
    <property type="entry name" value="Sig_transdc_His_kin_CHASE2"/>
</dbReference>
<dbReference type="PROSITE" id="PS50112">
    <property type="entry name" value="PAS"/>
    <property type="match status" value="1"/>
</dbReference>
<dbReference type="SMART" id="SM00388">
    <property type="entry name" value="HisKA"/>
    <property type="match status" value="1"/>
</dbReference>
<evidence type="ECO:0000256" key="1">
    <source>
        <dbReference type="ARBA" id="ARBA00000085"/>
    </source>
</evidence>
<proteinExistence type="predicted"/>
<sequence length="722" mass="78125">MTRTSRLFAEWALLLVAAMGLMVFAQRGEWTERLDLQILDFAAQGMADEPDPSIVLIEIDDRSLAMLGSWPWGRDIHAQLIANLSAAKPKAIGVDILYIEPSDPKADAKLAEAVANAGNVVLAHTFGDGSPAEPATIPVFPIAPVNEVAAGVGHVSVTPQSDGTVRSFGLSTTENSVDYPHFTKALMALTEESGDLSSLPAEAIVPYHQSGAFRTEPAANVFNNEFIPDFFADKIVLIGATGQGLGDQYSVPGYAGGLMSGVEIQANLLSAMKQDQLITSASQRGILALQALAILILFIVFWRSSPRFSLIIAGGLIAALLFTTFATLRIGHVWVSTGPAILAITLAYPLWAWRRLATVSRFLEAEASSLRSATDDPERRAGEGFDVVARQVSRVKMLSGEVRRNLQLVQDVINASPDAMLVFDATGSISLANTAAKRLFGANCVEEAWTFTELLMTSTLTYDEERQELEFEDGSCFLLAKASIDPSVGSEVIVMRDITGIKADERQRRETLEFLSHDMRSPQVAIIGLTGNSGDTLAKQERLKRIESQARRTLKLTDDFVQIARISTEGIVREEVELNSILFETADRAFPLAHRKAISVVTRESEDPIFVKLDPAAIARTLDNLVGNAIKFSPENAEVILSVDVSNDDHFVIGVRDFGPGLPPERVKDPFARFGAKSDSAGPSAGLGLAYVKQVVDKHRGKITIETSAGKGTEFKVSIPYS</sequence>
<dbReference type="Gene3D" id="1.10.287.130">
    <property type="match status" value="1"/>
</dbReference>
<dbReference type="AlphaFoldDB" id="A0A547PCS3"/>
<dbReference type="PIRSF" id="PIRSF037347">
    <property type="entry name" value="STHK_CHASE2_PAS_prd"/>
    <property type="match status" value="1"/>
</dbReference>
<dbReference type="EMBL" id="VHJK01000001">
    <property type="protein sequence ID" value="TRD11941.1"/>
    <property type="molecule type" value="Genomic_DNA"/>
</dbReference>
<dbReference type="InterPro" id="IPR036097">
    <property type="entry name" value="HisK_dim/P_sf"/>
</dbReference>
<dbReference type="EC" id="2.7.13.3" evidence="2"/>
<dbReference type="Proteomes" id="UP000316343">
    <property type="component" value="Unassembled WGS sequence"/>
</dbReference>
<dbReference type="InterPro" id="IPR003661">
    <property type="entry name" value="HisK_dim/P_dom"/>
</dbReference>
<evidence type="ECO:0000313" key="12">
    <source>
        <dbReference type="Proteomes" id="UP000316343"/>
    </source>
</evidence>
<dbReference type="SUPFAM" id="SSF55785">
    <property type="entry name" value="PYP-like sensor domain (PAS domain)"/>
    <property type="match status" value="1"/>
</dbReference>
<dbReference type="SMART" id="SM00387">
    <property type="entry name" value="HATPase_c"/>
    <property type="match status" value="1"/>
</dbReference>
<keyword evidence="3" id="KW-0597">Phosphoprotein</keyword>
<dbReference type="SUPFAM" id="SSF47384">
    <property type="entry name" value="Homodimeric domain of signal transducing histidine kinase"/>
    <property type="match status" value="1"/>
</dbReference>
<evidence type="ECO:0000256" key="2">
    <source>
        <dbReference type="ARBA" id="ARBA00012438"/>
    </source>
</evidence>
<dbReference type="InterPro" id="IPR035965">
    <property type="entry name" value="PAS-like_dom_sf"/>
</dbReference>
<keyword evidence="7 8" id="KW-0472">Membrane</keyword>
<dbReference type="OrthoDB" id="9789782at2"/>
<dbReference type="SMART" id="SM01080">
    <property type="entry name" value="CHASE2"/>
    <property type="match status" value="1"/>
</dbReference>
<feature type="transmembrane region" description="Helical" evidence="8">
    <location>
        <begin position="309"/>
        <end position="328"/>
    </location>
</feature>
<dbReference type="PANTHER" id="PTHR45453">
    <property type="entry name" value="PHOSPHATE REGULON SENSOR PROTEIN PHOR"/>
    <property type="match status" value="1"/>
</dbReference>
<feature type="domain" description="Histidine kinase" evidence="9">
    <location>
        <begin position="514"/>
        <end position="722"/>
    </location>
</feature>
<evidence type="ECO:0000256" key="6">
    <source>
        <dbReference type="ARBA" id="ARBA00023012"/>
    </source>
</evidence>
<feature type="domain" description="PAS" evidence="10">
    <location>
        <begin position="405"/>
        <end position="441"/>
    </location>
</feature>
<dbReference type="Pfam" id="PF02518">
    <property type="entry name" value="HATPase_c"/>
    <property type="match status" value="1"/>
</dbReference>
<dbReference type="InterPro" id="IPR004358">
    <property type="entry name" value="Sig_transdc_His_kin-like_C"/>
</dbReference>
<dbReference type="PRINTS" id="PR00344">
    <property type="entry name" value="BCTRLSENSOR"/>
</dbReference>
<dbReference type="InterPro" id="IPR003594">
    <property type="entry name" value="HATPase_dom"/>
</dbReference>
<dbReference type="Gene3D" id="3.30.565.10">
    <property type="entry name" value="Histidine kinase-like ATPase, C-terminal domain"/>
    <property type="match status" value="1"/>
</dbReference>
<dbReference type="Pfam" id="PF05226">
    <property type="entry name" value="CHASE2"/>
    <property type="match status" value="1"/>
</dbReference>
<organism evidence="11 12">
    <name type="scientific">Erythrobacter insulae</name>
    <dbReference type="NCBI Taxonomy" id="2584124"/>
    <lineage>
        <taxon>Bacteria</taxon>
        <taxon>Pseudomonadati</taxon>
        <taxon>Pseudomonadota</taxon>
        <taxon>Alphaproteobacteria</taxon>
        <taxon>Sphingomonadales</taxon>
        <taxon>Erythrobacteraceae</taxon>
        <taxon>Erythrobacter/Porphyrobacter group</taxon>
        <taxon>Erythrobacter</taxon>
    </lineage>
</organism>
<keyword evidence="8" id="KW-1133">Transmembrane helix</keyword>
<comment type="catalytic activity">
    <reaction evidence="1">
        <text>ATP + protein L-histidine = ADP + protein N-phospho-L-histidine.</text>
        <dbReference type="EC" id="2.7.13.3"/>
    </reaction>
</comment>